<keyword evidence="1" id="KW-0808">Transferase</keyword>
<dbReference type="InterPro" id="IPR011611">
    <property type="entry name" value="PfkB_dom"/>
</dbReference>
<protein>
    <recommendedName>
        <fullName evidence="3">Carbohydrate kinase PfkB domain-containing protein</fullName>
    </recommendedName>
</protein>
<dbReference type="Gene3D" id="3.40.1190.20">
    <property type="match status" value="1"/>
</dbReference>
<dbReference type="STRING" id="1798002.A2478_04645"/>
<sequence length="333" mass="37603">MRKVDVVTIGSAIKDITFISDEVEILRNKKNLLKQKLMAVEYGAKLEIDDLHLTYGGGAMNVAIGLKNFGLKVAPIINIGKDFSGQEIFYFLKQRGINTSLIQTDKHNATGFSFILVAKNDKEHTIFTYKGASQHLKLPNLNKIRTNWYYVGPLSVSGWEYEFIKVVRQAEKTWFRPEHQKIKILWTPGRRQLIEYKKMIKLMPRIHVLILNKDEATELAINAFGRKVDKKKINQSRYLLDTLKKLKMKNLIITAGDKGAYGLDEKGHYYFKPARKTKKVDTVGAGDAFASGFLSAYHKTGTFSKGIEYGIKNSSAVLTKIGAQNGLLKGGIR</sequence>
<dbReference type="PROSITE" id="PS00583">
    <property type="entry name" value="PFKB_KINASES_1"/>
    <property type="match status" value="1"/>
</dbReference>
<name>A0A1F5SZ32_9BACT</name>
<dbReference type="Proteomes" id="UP000179001">
    <property type="component" value="Unassembled WGS sequence"/>
</dbReference>
<accession>A0A1F5SZ32</accession>
<dbReference type="AlphaFoldDB" id="A0A1F5SZ32"/>
<dbReference type="InterPro" id="IPR029056">
    <property type="entry name" value="Ribokinase-like"/>
</dbReference>
<dbReference type="SUPFAM" id="SSF53613">
    <property type="entry name" value="Ribokinase-like"/>
    <property type="match status" value="1"/>
</dbReference>
<dbReference type="GO" id="GO:0016301">
    <property type="term" value="F:kinase activity"/>
    <property type="evidence" value="ECO:0007669"/>
    <property type="project" value="UniProtKB-KW"/>
</dbReference>
<evidence type="ECO:0000256" key="2">
    <source>
        <dbReference type="ARBA" id="ARBA00022777"/>
    </source>
</evidence>
<gene>
    <name evidence="4" type="ORF">A2478_04645</name>
</gene>
<dbReference type="InterPro" id="IPR002173">
    <property type="entry name" value="Carboh/pur_kinase_PfkB_CS"/>
</dbReference>
<feature type="domain" description="Carbohydrate kinase PfkB" evidence="3">
    <location>
        <begin position="42"/>
        <end position="326"/>
    </location>
</feature>
<dbReference type="EMBL" id="MFGJ01000007">
    <property type="protein sequence ID" value="OGF31746.1"/>
    <property type="molecule type" value="Genomic_DNA"/>
</dbReference>
<proteinExistence type="predicted"/>
<evidence type="ECO:0000313" key="5">
    <source>
        <dbReference type="Proteomes" id="UP000179001"/>
    </source>
</evidence>
<dbReference type="PROSITE" id="PS00584">
    <property type="entry name" value="PFKB_KINASES_2"/>
    <property type="match status" value="1"/>
</dbReference>
<dbReference type="Pfam" id="PF00294">
    <property type="entry name" value="PfkB"/>
    <property type="match status" value="1"/>
</dbReference>
<organism evidence="4 5">
    <name type="scientific">Candidatus Falkowbacteria bacterium RIFOXYC2_FULL_36_12</name>
    <dbReference type="NCBI Taxonomy" id="1798002"/>
    <lineage>
        <taxon>Bacteria</taxon>
        <taxon>Candidatus Falkowiibacteriota</taxon>
    </lineage>
</organism>
<evidence type="ECO:0000256" key="1">
    <source>
        <dbReference type="ARBA" id="ARBA00022679"/>
    </source>
</evidence>
<comment type="caution">
    <text evidence="4">The sequence shown here is derived from an EMBL/GenBank/DDBJ whole genome shotgun (WGS) entry which is preliminary data.</text>
</comment>
<evidence type="ECO:0000259" key="3">
    <source>
        <dbReference type="Pfam" id="PF00294"/>
    </source>
</evidence>
<keyword evidence="2" id="KW-0418">Kinase</keyword>
<evidence type="ECO:0000313" key="4">
    <source>
        <dbReference type="EMBL" id="OGF31746.1"/>
    </source>
</evidence>
<dbReference type="PANTHER" id="PTHR10584">
    <property type="entry name" value="SUGAR KINASE"/>
    <property type="match status" value="1"/>
</dbReference>
<reference evidence="4 5" key="1">
    <citation type="journal article" date="2016" name="Nat. Commun.">
        <title>Thousands of microbial genomes shed light on interconnected biogeochemical processes in an aquifer system.</title>
        <authorList>
            <person name="Anantharaman K."/>
            <person name="Brown C.T."/>
            <person name="Hug L.A."/>
            <person name="Sharon I."/>
            <person name="Castelle C.J."/>
            <person name="Probst A.J."/>
            <person name="Thomas B.C."/>
            <person name="Singh A."/>
            <person name="Wilkins M.J."/>
            <person name="Karaoz U."/>
            <person name="Brodie E.L."/>
            <person name="Williams K.H."/>
            <person name="Hubbard S.S."/>
            <person name="Banfield J.F."/>
        </authorList>
    </citation>
    <scope>NUCLEOTIDE SEQUENCE [LARGE SCALE GENOMIC DNA]</scope>
</reference>
<dbReference type="PANTHER" id="PTHR10584:SF166">
    <property type="entry name" value="RIBOKINASE"/>
    <property type="match status" value="1"/>
</dbReference>